<organism evidence="2 3">
    <name type="scientific">Desulfosarcina ovata subsp. sediminis</name>
    <dbReference type="NCBI Taxonomy" id="885957"/>
    <lineage>
        <taxon>Bacteria</taxon>
        <taxon>Pseudomonadati</taxon>
        <taxon>Thermodesulfobacteriota</taxon>
        <taxon>Desulfobacteria</taxon>
        <taxon>Desulfobacterales</taxon>
        <taxon>Desulfosarcinaceae</taxon>
        <taxon>Desulfosarcina</taxon>
    </lineage>
</organism>
<evidence type="ECO:0000313" key="2">
    <source>
        <dbReference type="EMBL" id="BBO84512.1"/>
    </source>
</evidence>
<accession>A0A5K7ZW84</accession>
<gene>
    <name evidence="2" type="ORF">DSCO28_50780</name>
</gene>
<evidence type="ECO:0000256" key="1">
    <source>
        <dbReference type="SAM" id="MobiDB-lite"/>
    </source>
</evidence>
<dbReference type="KEGG" id="dov:DSCO28_50780"/>
<evidence type="ECO:0000313" key="3">
    <source>
        <dbReference type="Proteomes" id="UP000425960"/>
    </source>
</evidence>
<sequence>MNEPNMKTDPAKYNRPAGNVKQEKALVEEGAEIESSGCFRPLYPTHNKSLSLVRCRDLSEIAADIVTRLNGVPISQAISILDESKNLILSGHMVNTSCKLFRAQRTAIENAYRI</sequence>
<name>A0A5K7ZW84_9BACT</name>
<dbReference type="RefSeq" id="WP_155324409.1">
    <property type="nucleotide sequence ID" value="NZ_AP021876.1"/>
</dbReference>
<protein>
    <submittedName>
        <fullName evidence="2">Uncharacterized protein</fullName>
    </submittedName>
</protein>
<dbReference type="EMBL" id="AP021876">
    <property type="protein sequence ID" value="BBO84512.1"/>
    <property type="molecule type" value="Genomic_DNA"/>
</dbReference>
<dbReference type="AlphaFoldDB" id="A0A5K7ZW84"/>
<dbReference type="Proteomes" id="UP000425960">
    <property type="component" value="Chromosome"/>
</dbReference>
<reference evidence="2 3" key="1">
    <citation type="submission" date="2019-11" db="EMBL/GenBank/DDBJ databases">
        <title>Comparative genomics of hydrocarbon-degrading Desulfosarcina strains.</title>
        <authorList>
            <person name="Watanabe M."/>
            <person name="Kojima H."/>
            <person name="Fukui M."/>
        </authorList>
    </citation>
    <scope>NUCLEOTIDE SEQUENCE [LARGE SCALE GENOMIC DNA]</scope>
    <source>
        <strain evidence="2 3">28bB2T</strain>
    </source>
</reference>
<feature type="region of interest" description="Disordered" evidence="1">
    <location>
        <begin position="1"/>
        <end position="21"/>
    </location>
</feature>
<proteinExistence type="predicted"/>